<proteinExistence type="predicted"/>
<evidence type="ECO:0000313" key="1">
    <source>
        <dbReference type="EnsemblMetazoa" id="BGLB026322-PA"/>
    </source>
</evidence>
<dbReference type="VEuPathDB" id="VectorBase:BGLB026322"/>
<dbReference type="AlphaFoldDB" id="A0A2C9L2E2"/>
<reference evidence="1" key="1">
    <citation type="submission" date="2020-05" db="UniProtKB">
        <authorList>
            <consortium name="EnsemblMetazoa"/>
        </authorList>
    </citation>
    <scope>IDENTIFICATION</scope>
    <source>
        <strain evidence="1">BB02</strain>
    </source>
</reference>
<organism evidence="1 2">
    <name type="scientific">Biomphalaria glabrata</name>
    <name type="common">Bloodfluke planorb</name>
    <name type="synonym">Freshwater snail</name>
    <dbReference type="NCBI Taxonomy" id="6526"/>
    <lineage>
        <taxon>Eukaryota</taxon>
        <taxon>Metazoa</taxon>
        <taxon>Spiralia</taxon>
        <taxon>Lophotrochozoa</taxon>
        <taxon>Mollusca</taxon>
        <taxon>Gastropoda</taxon>
        <taxon>Heterobranchia</taxon>
        <taxon>Euthyneura</taxon>
        <taxon>Panpulmonata</taxon>
        <taxon>Hygrophila</taxon>
        <taxon>Lymnaeoidea</taxon>
        <taxon>Planorbidae</taxon>
        <taxon>Biomphalaria</taxon>
    </lineage>
</organism>
<dbReference type="Proteomes" id="UP000076420">
    <property type="component" value="Unassembled WGS sequence"/>
</dbReference>
<dbReference type="KEGG" id="bgt:106073202"/>
<accession>A0A2C9L2E2</accession>
<name>A0A2C9L2E2_BIOGL</name>
<dbReference type="VEuPathDB" id="VectorBase:BGLAX_030056"/>
<dbReference type="EnsemblMetazoa" id="BGLB026322-RA">
    <property type="protein sequence ID" value="BGLB026322-PA"/>
    <property type="gene ID" value="BGLB026322"/>
</dbReference>
<sequence length="199" mass="22662">MALYFGIELIKKEGKFFVLAGIGVTVIILLQLSSYQNKNTHVESWLEANKLGHLKDFILQTGGPSLADTLEVLYNARSDCHILSSLHPNDKQLLMGAVNRLHDQLELELWLTQNNLSDVIELLQKDNIVSLKEFSQMKVADVSHLLNKYKTDDKEKLIQKWSMLKEMLSSGSKVIDNRDLIDYVRGKSKLTLTSICKYL</sequence>
<gene>
    <name evidence="1" type="primary">106073202</name>
</gene>
<protein>
    <submittedName>
        <fullName evidence="1">Uncharacterized protein</fullName>
    </submittedName>
</protein>
<evidence type="ECO:0000313" key="2">
    <source>
        <dbReference type="Proteomes" id="UP000076420"/>
    </source>
</evidence>